<comment type="caution">
    <text evidence="1">The sequence shown here is derived from an EMBL/GenBank/DDBJ whole genome shotgun (WGS) entry which is preliminary data.</text>
</comment>
<organism evidence="1 2">
    <name type="scientific">Chaetomium tenue</name>
    <dbReference type="NCBI Taxonomy" id="1854479"/>
    <lineage>
        <taxon>Eukaryota</taxon>
        <taxon>Fungi</taxon>
        <taxon>Dikarya</taxon>
        <taxon>Ascomycota</taxon>
        <taxon>Pezizomycotina</taxon>
        <taxon>Sordariomycetes</taxon>
        <taxon>Sordariomycetidae</taxon>
        <taxon>Sordariales</taxon>
        <taxon>Chaetomiaceae</taxon>
        <taxon>Chaetomium</taxon>
    </lineage>
</organism>
<accession>A0ACB7P0E1</accession>
<evidence type="ECO:0000313" key="1">
    <source>
        <dbReference type="EMBL" id="KAH6617281.1"/>
    </source>
</evidence>
<keyword evidence="2" id="KW-1185">Reference proteome</keyword>
<sequence>MSSPNSAAQGAGKRKRNNTSATLDMDQNQTIQNESRDASGEEGDTTAPESSRTAANAHRKTDSSSTAHPNKRQRASSDQLPPSSTTASAIGHHTQARDPGEPSDTTEASVDIAERVTRKGSRKLTSSKGGDASANGSGMTSSKTTAAMAPPPIGKLTHPVGYTTNPPPEGRPVRVYADGVFDLFHLGHMRQLEQAKKAFPDVYLIVGVTGDEETHKRKGLTVLSGKERAETVRHCKWVDEVIENCPWIVTPEFLEEHQLDYVAHDDLPYGADEGDDIYAPIKAAGKFLVTQRTEGVSTTGIITKIVRDYEKYIARQLKRGTSRQELNISWLKKNELELKRHVQDLRDNIRTNWTTTGQELSRELRQYWPTSRPQSPSPARFASGNGSGSASINGGDLPPSSPLGPAGGVAGGAFPFPRSPPTGVATAGERATSTSNDFVTGYTLGLIGGVRSWMTKSRRGDREGESRPVSDDDSEESEDKHGSDGRRSMQLPATSQRG</sequence>
<dbReference type="Proteomes" id="UP000724584">
    <property type="component" value="Unassembled WGS sequence"/>
</dbReference>
<name>A0ACB7P0E1_9PEZI</name>
<evidence type="ECO:0000313" key="2">
    <source>
        <dbReference type="Proteomes" id="UP000724584"/>
    </source>
</evidence>
<protein>
    <submittedName>
        <fullName evidence="1">Uncharacterized protein</fullName>
    </submittedName>
</protein>
<reference evidence="1 2" key="1">
    <citation type="journal article" date="2021" name="Nat. Commun.">
        <title>Genetic determinants of endophytism in the Arabidopsis root mycobiome.</title>
        <authorList>
            <person name="Mesny F."/>
            <person name="Miyauchi S."/>
            <person name="Thiergart T."/>
            <person name="Pickel B."/>
            <person name="Atanasova L."/>
            <person name="Karlsson M."/>
            <person name="Huettel B."/>
            <person name="Barry K.W."/>
            <person name="Haridas S."/>
            <person name="Chen C."/>
            <person name="Bauer D."/>
            <person name="Andreopoulos W."/>
            <person name="Pangilinan J."/>
            <person name="LaButti K."/>
            <person name="Riley R."/>
            <person name="Lipzen A."/>
            <person name="Clum A."/>
            <person name="Drula E."/>
            <person name="Henrissat B."/>
            <person name="Kohler A."/>
            <person name="Grigoriev I.V."/>
            <person name="Martin F.M."/>
            <person name="Hacquard S."/>
        </authorList>
    </citation>
    <scope>NUCLEOTIDE SEQUENCE [LARGE SCALE GENOMIC DNA]</scope>
    <source>
        <strain evidence="1 2">MPI-SDFR-AT-0079</strain>
    </source>
</reference>
<proteinExistence type="predicted"/>
<dbReference type="EMBL" id="JAGIZQ010000007">
    <property type="protein sequence ID" value="KAH6617281.1"/>
    <property type="molecule type" value="Genomic_DNA"/>
</dbReference>
<gene>
    <name evidence="1" type="ORF">F5144DRAFT_606786</name>
</gene>